<reference evidence="2" key="1">
    <citation type="submission" date="2020-03" db="EMBL/GenBank/DDBJ databases">
        <authorList>
            <person name="Chebbi M.A."/>
            <person name="Drezen J.M."/>
        </authorList>
    </citation>
    <scope>NUCLEOTIDE SEQUENCE</scope>
    <source>
        <tissue evidence="2">Whole body</tissue>
    </source>
</reference>
<keyword evidence="3" id="KW-1185">Reference proteome</keyword>
<reference evidence="2" key="2">
    <citation type="submission" date="2021-04" db="EMBL/GenBank/DDBJ databases">
        <title>Genome-wide patterns of bracovirus chromosomal integration into multiple host tissues during parasitism.</title>
        <authorList>
            <person name="Chebbi M.A.C."/>
        </authorList>
    </citation>
    <scope>NUCLEOTIDE SEQUENCE</scope>
    <source>
        <tissue evidence="2">Whole body</tissue>
    </source>
</reference>
<protein>
    <submittedName>
        <fullName evidence="2">Uncharacterized protein</fullName>
    </submittedName>
</protein>
<evidence type="ECO:0000256" key="1">
    <source>
        <dbReference type="SAM" id="Phobius"/>
    </source>
</evidence>
<keyword evidence="1" id="KW-1133">Transmembrane helix</keyword>
<keyword evidence="1" id="KW-0472">Membrane</keyword>
<feature type="transmembrane region" description="Helical" evidence="1">
    <location>
        <begin position="21"/>
        <end position="50"/>
    </location>
</feature>
<evidence type="ECO:0000313" key="3">
    <source>
        <dbReference type="Proteomes" id="UP000729913"/>
    </source>
</evidence>
<organism evidence="2 3">
    <name type="scientific">Cotesia typhae</name>
    <dbReference type="NCBI Taxonomy" id="2053667"/>
    <lineage>
        <taxon>Eukaryota</taxon>
        <taxon>Metazoa</taxon>
        <taxon>Ecdysozoa</taxon>
        <taxon>Arthropoda</taxon>
        <taxon>Hexapoda</taxon>
        <taxon>Insecta</taxon>
        <taxon>Pterygota</taxon>
        <taxon>Neoptera</taxon>
        <taxon>Endopterygota</taxon>
        <taxon>Hymenoptera</taxon>
        <taxon>Apocrita</taxon>
        <taxon>Ichneumonoidea</taxon>
        <taxon>Braconidae</taxon>
        <taxon>Microgastrinae</taxon>
        <taxon>Cotesia</taxon>
    </lineage>
</organism>
<name>A0A8J5QS51_9HYME</name>
<proteinExistence type="predicted"/>
<comment type="caution">
    <text evidence="2">The sequence shown here is derived from an EMBL/GenBank/DDBJ whole genome shotgun (WGS) entry which is preliminary data.</text>
</comment>
<keyword evidence="1" id="KW-0812">Transmembrane</keyword>
<accession>A0A8J5QS51</accession>
<dbReference type="EMBL" id="JAAOIC020000047">
    <property type="protein sequence ID" value="KAG8037286.1"/>
    <property type="molecule type" value="Genomic_DNA"/>
</dbReference>
<sequence length="212" mass="23771">MRQSYRETLVNMNTRERAKIGGKMAVVCPLQFCSAPTLLTSMHLLFVAFIKKSLEDNIRSEARQRFEITSWSILGGGEQKDGCCVETDLTSQSDVFISENESRKKKKKIGGLDSATPNHKLCGHLAVSLHHVSQCGKPYVESATRLSVIIQYFAFKVVLNAYPTYIPLERLCWRAILSEKPAGIASSKQELSLEEDLDINQCKSKRTSVSRL</sequence>
<dbReference type="AlphaFoldDB" id="A0A8J5QS51"/>
<dbReference type="Proteomes" id="UP000729913">
    <property type="component" value="Unassembled WGS sequence"/>
</dbReference>
<dbReference type="OrthoDB" id="10371051at2759"/>
<evidence type="ECO:0000313" key="2">
    <source>
        <dbReference type="EMBL" id="KAG8037286.1"/>
    </source>
</evidence>
<gene>
    <name evidence="2" type="ORF">G9C98_005496</name>
</gene>